<dbReference type="InterPro" id="IPR024983">
    <property type="entry name" value="CHAT_dom"/>
</dbReference>
<reference evidence="2 3" key="2">
    <citation type="submission" date="2018-03" db="EMBL/GenBank/DDBJ databases">
        <title>The ancient ancestry and fast evolution of plastids.</title>
        <authorList>
            <person name="Moore K.R."/>
            <person name="Magnabosco C."/>
            <person name="Momper L."/>
            <person name="Gold D.A."/>
            <person name="Bosak T."/>
            <person name="Fournier G.P."/>
        </authorList>
    </citation>
    <scope>NUCLEOTIDE SEQUENCE [LARGE SCALE GENOMIC DNA]</scope>
    <source>
        <strain evidence="2 3">ULC18</strain>
    </source>
</reference>
<proteinExistence type="predicted"/>
<organism evidence="2 3">
    <name type="scientific">Stenomitos frigidus ULC18</name>
    <dbReference type="NCBI Taxonomy" id="2107698"/>
    <lineage>
        <taxon>Bacteria</taxon>
        <taxon>Bacillati</taxon>
        <taxon>Cyanobacteriota</taxon>
        <taxon>Cyanophyceae</taxon>
        <taxon>Leptolyngbyales</taxon>
        <taxon>Leptolyngbyaceae</taxon>
        <taxon>Stenomitos</taxon>
    </lineage>
</organism>
<dbReference type="AlphaFoldDB" id="A0A2T1ES99"/>
<keyword evidence="3" id="KW-1185">Reference proteome</keyword>
<protein>
    <recommendedName>
        <fullName evidence="1">CHAT domain-containing protein</fullName>
    </recommendedName>
</protein>
<gene>
    <name evidence="2" type="ORF">C7B82_00890</name>
</gene>
<dbReference type="Proteomes" id="UP000239576">
    <property type="component" value="Unassembled WGS sequence"/>
</dbReference>
<dbReference type="EMBL" id="PVWK01000008">
    <property type="protein sequence ID" value="PSB35581.1"/>
    <property type="molecule type" value="Genomic_DNA"/>
</dbReference>
<evidence type="ECO:0000259" key="1">
    <source>
        <dbReference type="Pfam" id="PF12770"/>
    </source>
</evidence>
<name>A0A2T1ES99_9CYAN</name>
<sequence>MGSKGGVLSKAAVCALGAKALYNKVSQFQALVSKRGDETQLKAVGKDLYDCLIKPLESELSANQIKHLIFVPDRATNYIPMGALFDGKQYLIQRFAVSNILSAGLTDTDDRLQSPQNTPILALGLTQAKGNFGALPNVKAELAAIVKQAKGTGIYPGDEYLDQAFTKAALEDNIRGHSIIHIATHGEFKPANPRDSYFLLGTGIPYLIKDVQTLRDLKTVHLVVLSACETGLGGADGLGLEVSGISSFFMGDRDRAKAVLASLWQVNDNSTAQLMQQFYQNLAKGTMTKAEALRQAQLSLMGGSGATASTRGDSFKLPSTAGSKPAIVHNYSHPYYWAPFILIGNGL</sequence>
<evidence type="ECO:0000313" key="3">
    <source>
        <dbReference type="Proteomes" id="UP000239576"/>
    </source>
</evidence>
<evidence type="ECO:0000313" key="2">
    <source>
        <dbReference type="EMBL" id="PSB35581.1"/>
    </source>
</evidence>
<feature type="domain" description="CHAT" evidence="1">
    <location>
        <begin position="43"/>
        <end position="345"/>
    </location>
</feature>
<dbReference type="OrthoDB" id="446317at2"/>
<dbReference type="Pfam" id="PF12770">
    <property type="entry name" value="CHAT"/>
    <property type="match status" value="1"/>
</dbReference>
<reference evidence="3" key="1">
    <citation type="submission" date="2018-02" db="EMBL/GenBank/DDBJ databases">
        <authorList>
            <person name="Moore K."/>
            <person name="Momper L."/>
        </authorList>
    </citation>
    <scope>NUCLEOTIDE SEQUENCE [LARGE SCALE GENOMIC DNA]</scope>
    <source>
        <strain evidence="3">ULC18</strain>
    </source>
</reference>
<comment type="caution">
    <text evidence="2">The sequence shown here is derived from an EMBL/GenBank/DDBJ whole genome shotgun (WGS) entry which is preliminary data.</text>
</comment>
<accession>A0A2T1ES99</accession>